<dbReference type="PANTHER" id="PTHR10671:SF108">
    <property type="entry name" value="CLAUDIN FAMILY PROTEIN-RELATED"/>
    <property type="match status" value="1"/>
</dbReference>
<dbReference type="Proteomes" id="UP001165740">
    <property type="component" value="Chromosome 17"/>
</dbReference>
<keyword evidence="4 6" id="KW-0472">Membrane</keyword>
<dbReference type="Gene3D" id="3.40.1440.10">
    <property type="entry name" value="GIY-YIG endonuclease"/>
    <property type="match status" value="1"/>
</dbReference>
<evidence type="ECO:0000313" key="9">
    <source>
        <dbReference type="RefSeq" id="XP_055871287.1"/>
    </source>
</evidence>
<feature type="transmembrane region" description="Helical" evidence="6">
    <location>
        <begin position="163"/>
        <end position="184"/>
    </location>
</feature>
<sequence>MLSLTKKSEKPTTFYALSFCIHVVAFVLMAIGMFTPYWSEVTEDLINSNSVSLKYFKGLILSCSSNNDCRANINFSDGSRVFFTAFVLGILAIIFGFFVLQLFCAGVFIRSCREANLGVPVALLSISEGVLLILTLVFFEISVGKDTISGYIHRDDTFGFSRGLVIGSVVLYWISAFFIIGEYFRRKVKTPKRNPEKPQRRLPPRSYRNDYDRGRTRPQAPVVVPVAPPPYTKKSSTVYNTASDPLNDGNQRGMNACNRPGCQMCNYVAESSTFWGPAGVFNINERLSCTTNNVVYAIICMKDEKVFIGHSVLKLEDTFRVHLANVRANNLSDSVAEHFSQLGHSIQDMRISALATINCDEEIRARLEKALSYKMDQPHNSYYGINEDFQFL</sequence>
<evidence type="ECO:0000256" key="2">
    <source>
        <dbReference type="ARBA" id="ARBA00022692"/>
    </source>
</evidence>
<dbReference type="AlphaFoldDB" id="A0A9W2Z8J5"/>
<dbReference type="OrthoDB" id="6055974at2759"/>
<dbReference type="InterPro" id="IPR035901">
    <property type="entry name" value="GIY-YIG_endonuc_sf"/>
</dbReference>
<evidence type="ECO:0000256" key="5">
    <source>
        <dbReference type="SAM" id="MobiDB-lite"/>
    </source>
</evidence>
<protein>
    <submittedName>
        <fullName evidence="8 9">Uncharacterized protein LOC106057768</fullName>
    </submittedName>
</protein>
<dbReference type="Gene3D" id="1.20.140.150">
    <property type="match status" value="1"/>
</dbReference>
<feature type="transmembrane region" description="Helical" evidence="6">
    <location>
        <begin position="81"/>
        <end position="109"/>
    </location>
</feature>
<dbReference type="GO" id="GO:0005886">
    <property type="term" value="C:plasma membrane"/>
    <property type="evidence" value="ECO:0007669"/>
    <property type="project" value="TreeGrafter"/>
</dbReference>
<evidence type="ECO:0000256" key="4">
    <source>
        <dbReference type="ARBA" id="ARBA00023136"/>
    </source>
</evidence>
<evidence type="ECO:0000256" key="3">
    <source>
        <dbReference type="ARBA" id="ARBA00022989"/>
    </source>
</evidence>
<dbReference type="InterPro" id="IPR050579">
    <property type="entry name" value="PMP-22/EMP/MP20-like"/>
</dbReference>
<evidence type="ECO:0000313" key="7">
    <source>
        <dbReference type="Proteomes" id="UP001165740"/>
    </source>
</evidence>
<dbReference type="RefSeq" id="XP_055871286.1">
    <property type="nucleotide sequence ID" value="XM_056015311.1"/>
</dbReference>
<keyword evidence="2 6" id="KW-0812">Transmembrane</keyword>
<dbReference type="GeneID" id="106057768"/>
<proteinExistence type="predicted"/>
<comment type="subcellular location">
    <subcellularLocation>
        <location evidence="1">Membrane</location>
        <topology evidence="1">Multi-pass membrane protein</topology>
    </subcellularLocation>
</comment>
<name>A0A9W2Z8J5_BIOGL</name>
<accession>A0A9W2Z8J5</accession>
<dbReference type="OMA" id="VHIVAFC"/>
<evidence type="ECO:0000313" key="8">
    <source>
        <dbReference type="RefSeq" id="XP_055871286.1"/>
    </source>
</evidence>
<feature type="transmembrane region" description="Helical" evidence="6">
    <location>
        <begin position="121"/>
        <end position="143"/>
    </location>
</feature>
<dbReference type="PANTHER" id="PTHR10671">
    <property type="entry name" value="EPITHELIAL MEMBRANE PROTEIN-RELATED"/>
    <property type="match status" value="1"/>
</dbReference>
<gene>
    <name evidence="8 9" type="primary">LOC106057768</name>
</gene>
<keyword evidence="7" id="KW-1185">Reference proteome</keyword>
<keyword evidence="3 6" id="KW-1133">Transmembrane helix</keyword>
<reference evidence="8 9" key="1">
    <citation type="submission" date="2025-04" db="UniProtKB">
        <authorList>
            <consortium name="RefSeq"/>
        </authorList>
    </citation>
    <scope>IDENTIFICATION</scope>
</reference>
<organism evidence="7 9">
    <name type="scientific">Biomphalaria glabrata</name>
    <name type="common">Bloodfluke planorb</name>
    <name type="synonym">Freshwater snail</name>
    <dbReference type="NCBI Taxonomy" id="6526"/>
    <lineage>
        <taxon>Eukaryota</taxon>
        <taxon>Metazoa</taxon>
        <taxon>Spiralia</taxon>
        <taxon>Lophotrochozoa</taxon>
        <taxon>Mollusca</taxon>
        <taxon>Gastropoda</taxon>
        <taxon>Heterobranchia</taxon>
        <taxon>Euthyneura</taxon>
        <taxon>Panpulmonata</taxon>
        <taxon>Hygrophila</taxon>
        <taxon>Lymnaeoidea</taxon>
        <taxon>Planorbidae</taxon>
        <taxon>Biomphalaria</taxon>
    </lineage>
</organism>
<evidence type="ECO:0000256" key="6">
    <source>
        <dbReference type="SAM" id="Phobius"/>
    </source>
</evidence>
<dbReference type="RefSeq" id="XP_055871287.1">
    <property type="nucleotide sequence ID" value="XM_056015312.1"/>
</dbReference>
<feature type="region of interest" description="Disordered" evidence="5">
    <location>
        <begin position="190"/>
        <end position="226"/>
    </location>
</feature>
<feature type="transmembrane region" description="Helical" evidence="6">
    <location>
        <begin position="12"/>
        <end position="34"/>
    </location>
</feature>
<evidence type="ECO:0000256" key="1">
    <source>
        <dbReference type="ARBA" id="ARBA00004141"/>
    </source>
</evidence>